<dbReference type="GO" id="GO:0004792">
    <property type="term" value="F:thiosulfate-cyanide sulfurtransferase activity"/>
    <property type="evidence" value="ECO:0007669"/>
    <property type="project" value="TreeGrafter"/>
</dbReference>
<name>A0A1C3P4L0_9ACTN</name>
<dbReference type="AlphaFoldDB" id="A0A1C3P4L0"/>
<proteinExistence type="predicted"/>
<dbReference type="Proteomes" id="UP000199013">
    <property type="component" value="Unassembled WGS sequence"/>
</dbReference>
<evidence type="ECO:0000313" key="3">
    <source>
        <dbReference type="Proteomes" id="UP000199013"/>
    </source>
</evidence>
<dbReference type="GO" id="GO:0008146">
    <property type="term" value="F:sulfotransferase activity"/>
    <property type="evidence" value="ECO:0007669"/>
    <property type="project" value="TreeGrafter"/>
</dbReference>
<dbReference type="GO" id="GO:0016779">
    <property type="term" value="F:nucleotidyltransferase activity"/>
    <property type="evidence" value="ECO:0007669"/>
    <property type="project" value="TreeGrafter"/>
</dbReference>
<gene>
    <name evidence="2" type="ORF">FDG2_4284</name>
</gene>
<dbReference type="PANTHER" id="PTHR10953:SF194">
    <property type="entry name" value="MOLYBDOPTERIN-SYNTHASE ADENYLYLTRANSFERASE"/>
    <property type="match status" value="1"/>
</dbReference>
<dbReference type="InterPro" id="IPR035985">
    <property type="entry name" value="Ubiquitin-activating_enz"/>
</dbReference>
<evidence type="ECO:0000259" key="1">
    <source>
        <dbReference type="Pfam" id="PF00899"/>
    </source>
</evidence>
<feature type="domain" description="THIF-type NAD/FAD binding fold" evidence="1">
    <location>
        <begin position="7"/>
        <end position="235"/>
    </location>
</feature>
<accession>A0A1C3P4L0</accession>
<dbReference type="Pfam" id="PF00899">
    <property type="entry name" value="ThiF"/>
    <property type="match status" value="1"/>
</dbReference>
<keyword evidence="3" id="KW-1185">Reference proteome</keyword>
<dbReference type="InterPro" id="IPR000594">
    <property type="entry name" value="ThiF_NAD_FAD-bd"/>
</dbReference>
<evidence type="ECO:0000313" key="2">
    <source>
        <dbReference type="EMBL" id="SBW24749.1"/>
    </source>
</evidence>
<protein>
    <submittedName>
        <fullName evidence="2">UBA/THIF-type NAD/FAD binding protein</fullName>
    </submittedName>
</protein>
<dbReference type="PANTHER" id="PTHR10953">
    <property type="entry name" value="UBIQUITIN-ACTIVATING ENZYME E1"/>
    <property type="match status" value="1"/>
</dbReference>
<sequence>MDMQRFERQLTLSGFGLPGQERLCEATVLVAGVGGVGGAVATYLAAAGVGRLVLVHPGVLEIPDLNRQTLMRPDRVGEARVACAADTLREHYPDVTVEAWDRDLFDPHLPGLVAGSDVVVDARHNFPERFRINRMCLDLGVPLVFAAMNTTEAQLLAVTPGGPCLRCVFADGDPQWDPLGFPVLGAVAGTVGCLAAMEVIKIVSRFGEPSTGKLLTFDLWDMDFRSFPVIRDPHCVDCGSSQQQRSSYSQQYRVHRVPLPGASGASGTAGMPAAAGIGPCVRRGHGHDDLL</sequence>
<dbReference type="InterPro" id="IPR045886">
    <property type="entry name" value="ThiF/MoeB/HesA"/>
</dbReference>
<dbReference type="GO" id="GO:0008641">
    <property type="term" value="F:ubiquitin-like modifier activating enzyme activity"/>
    <property type="evidence" value="ECO:0007669"/>
    <property type="project" value="InterPro"/>
</dbReference>
<dbReference type="Gene3D" id="3.40.50.720">
    <property type="entry name" value="NAD(P)-binding Rossmann-like Domain"/>
    <property type="match status" value="1"/>
</dbReference>
<dbReference type="GO" id="GO:0005829">
    <property type="term" value="C:cytosol"/>
    <property type="evidence" value="ECO:0007669"/>
    <property type="project" value="TreeGrafter"/>
</dbReference>
<reference evidence="3" key="1">
    <citation type="submission" date="2016-02" db="EMBL/GenBank/DDBJ databases">
        <authorList>
            <person name="Wibberg D."/>
        </authorList>
    </citation>
    <scope>NUCLEOTIDE SEQUENCE [LARGE SCALE GENOMIC DNA]</scope>
</reference>
<dbReference type="CDD" id="cd00757">
    <property type="entry name" value="ThiF_MoeB_HesA_family"/>
    <property type="match status" value="1"/>
</dbReference>
<dbReference type="EMBL" id="FLUV01001787">
    <property type="protein sequence ID" value="SBW24749.1"/>
    <property type="molecule type" value="Genomic_DNA"/>
</dbReference>
<organism evidence="2 3">
    <name type="scientific">Candidatus Protofrankia californiensis</name>
    <dbReference type="NCBI Taxonomy" id="1839754"/>
    <lineage>
        <taxon>Bacteria</taxon>
        <taxon>Bacillati</taxon>
        <taxon>Actinomycetota</taxon>
        <taxon>Actinomycetes</taxon>
        <taxon>Frankiales</taxon>
        <taxon>Frankiaceae</taxon>
        <taxon>Protofrankia</taxon>
    </lineage>
</organism>
<dbReference type="SUPFAM" id="SSF69572">
    <property type="entry name" value="Activating enzymes of the ubiquitin-like proteins"/>
    <property type="match status" value="1"/>
</dbReference>